<dbReference type="Pfam" id="PF13193">
    <property type="entry name" value="AMP-binding_C"/>
    <property type="match status" value="6"/>
</dbReference>
<dbReference type="InterPro" id="IPR045851">
    <property type="entry name" value="AMP-bd_C_sf"/>
</dbReference>
<dbReference type="Gene3D" id="3.30.300.30">
    <property type="match status" value="6"/>
</dbReference>
<feature type="compositionally biased region" description="Basic and acidic residues" evidence="4">
    <location>
        <begin position="6398"/>
        <end position="6416"/>
    </location>
</feature>
<feature type="domain" description="Carrier" evidence="5">
    <location>
        <begin position="6324"/>
        <end position="6398"/>
    </location>
</feature>
<keyword evidence="2" id="KW-0596">Phosphopantetheine</keyword>
<dbReference type="CDD" id="cd05930">
    <property type="entry name" value="A_NRPS"/>
    <property type="match status" value="4"/>
</dbReference>
<dbReference type="SUPFAM" id="SSF47336">
    <property type="entry name" value="ACP-like"/>
    <property type="match status" value="6"/>
</dbReference>
<feature type="domain" description="Carrier" evidence="5">
    <location>
        <begin position="2082"/>
        <end position="2156"/>
    </location>
</feature>
<feature type="domain" description="Carrier" evidence="5">
    <location>
        <begin position="1017"/>
        <end position="1091"/>
    </location>
</feature>
<evidence type="ECO:0000256" key="4">
    <source>
        <dbReference type="SAM" id="MobiDB-lite"/>
    </source>
</evidence>
<sequence>MSIDENARDAAALREDLLRRRLQGGGRAGGAGRRAAAIGRADRARPLPLSYGQQQMWFLHRLEPDSAEYLVPLVLRMRGPVEREPLERAWRELIVRHEILRTRYAMSGGAPVQIIDEPRDLPALHEVDLSGHPAGEREELADRLVARETGTPFDLERQWPVRGTLLRLSEDDHVLAVVFHHIACDAWSCTVFGTELAALYRAFAADGPAPLPPLPVQYADFAAWQRQELAGDALEGRLAHWRERLAGLAPLDLPADRPRPAVRDHAGAEVSFDLPAALGERVRELAARHDTTPFVVFLTVFQVLLARYTGRQDVPVGTVVSGRTRPELQGLIGYGINSLVMRAAWTGDPAFADLLVRGRAMVLDAYDHQEVPFARLVDELQPERDMSRTPLYQVAFTLHGERNEGVDLPGVRVEEFGSGSGPAKCDLELQVQEDAGGAFSARMRYASALFEASTVRRMTAHFRTLLEAALAEPAAPVSRLEILDGAERAAVLADPAVRPPVERCVHELFEERAAAAPDAIAVVAGTERLTYAQVNARANRLAHHLRSLGMGPESLVGVCLERGPDLIPTLLGVLKSGAGYVPLDPVNPAERLAHVAADAGVQVVVTRPELLELVGDVHDGSTVVVGRDEADAPDGDPANRSVPDNSIYVIYTSGSTGRPKGVALTHANVVRLMTTAHEHYGFGAADVWSLFHSYAFDVSVFEMWGALLFGGTLVVVPREVTRSPEDFLDLLAEERVTVLSQTPTAFRGLVAAAADGDERVERLALRAVVFAGEKLETAELRPWADRRGLDAPALVNMYGITETTVHSTYHRLTGADLDPAAGNRVGRPLADLAIRLLDGYGNPVPVGVPGEIHVAGPGVARGYLNRPGLTAERFVPDPFGPPGSRMYRSGDLARRTADGGLEFLGRADDQVKVRGYRVEPGEIEAALTAHPAVRQAVVVVRDERLVGYLVPAEDAADGLPDAAELRALLARTLPDYMVPAVYVPLAAIPLTPNGKLDKRALPEPGDAAVRARGAYVAPRTPGEAQVASVWADVLGVERVGVLDGFFELGGDSISAVALVGELRARGLDVSVRDVFAHRTVAALAELAEGRPALPAAGASLVRPFELISDRDRAALPDGVDDAYPLSQNQIGMLVEMFAEDGRNAYHNVTLFRINDDGPFDEAAFRAAGRIVVARHEVLRTSIHLTGYTVPMQLVHAAAELPMGVHDLTGLTGEEADQALAEFSANERAALFDLGTPALMRFHAHLTGDGGFWMAVTECHPILEGWSHHSLLMELLDCYRAIRDGRDPEPYEAPAVRFADFIAAERASLESAEDREYWDGVVGGHAKFTVPAAWSGERPAPDGPDPKPSEKHLVGIPWHDLEDALRALATEAGASLKSVLVAAYVKVMSQLTEEPAFHVGLVCDARPEILGADRVYGMYLNTLPFAVDRGARTWRELVRRTFEREVELWPHRRHPFPEIQRRAGGRRRLIDVYFNYQDFHQVDTALVDDRAGSDDAPTEFPLTISSRVGHVILTADSHHLTLEDTDRLGAMFRAVLEAMAAGPDGDAREILLPPGERDRTLGEWAVGPAAEAHADACSMIGEQAARTPDAVAVTGAAGTVTYAELWDRAGRIAGRLRDLGAGPETVVGVLLGRGPDLLASMLGVWRAGAAYAPMDPSDPAERLGHVLADAGARIVLTEEAHEGLLAGAFDGTRLRAAEAAREGTAPGPVVRDPDSTAYVIYTSGSTGRPKGVRVTHRGLAGYLGWAAAEYIGDTERTGEAGGAPLFSSVAFDLAVTMLYAPLVAGRAVHMFPQDGDLADLGGWLAANGPFDFVKLTPSHLEMLAHQLGPDRAAGLAGTLVVGGEPLHGPVAGLWSRLLGGGRIVNEYGPTEITVADAAFTVEEPRPEGVVPVGRPIPGTTLYILDELMEPVPVGVVGELYVGGAGLARGYSGDPAMTAERFVPDPFGGGGRLYATGDLARWRSDGDAEVLGRRDGQVKIRGHRVEPGEAAAVLREAPAVRDAVVVAGDDGTGSVRLVAYVVIDGALDGLREHCAALLPEHMVPRTFVRLDRIPLTTAGKLDERALPVPDRDAAGTGPDRPYIAPRTPVEERVAALWGEVLGVGRVGVDDAFFDLGGDSIRAVVLAAALRAEGFEVGVRDVMEHRTVAGLCARLAERDGGAAAAPRPAVAPFELVSDADRARLPLGVVDAYPLSQNQAGMLVEMLADDTRNSYVDVTSFRIRGGSAFSIEAFRRAVAAVAGRHDVLRSSLHLDGYSTPMQLVHAAADIPCELRDLRGLGEPEQKAALAAFVAEERARAFGEAADGPLLRVFVHLHDDDAWRCTFVKSHALLDGWSYHLLLGELVDAYERILSGRAEPEPEARPAVRFADAIAAELAALDSAEDRAYWREVVGGRSRLTLPEAWRGDPVLPLTDVRSGLSFRDLEPRLRARAAEAGASLKSILLAAHLAVMSRITPEPEFHTGLVTHTRPEAPDAERILGMLLNTLPFPMDRTARTWRDLVRRVFDREVGLWPHRHFPLPAIQREHGGGRITDVFFSYMDFDDVGSERAEDEGNGINASATEFPLGVTVLGGILTLRTNTHTMTQENADRLAGMYRAALEAVAGDLDGDPHAELLPRDELDRLLSWGEGAAVAATSRSVPELFEERAATSPEAPAVAAGGMSFTYGQIDERANRLARHLIGRGVGPESVVGVLLGRDADLVVSLLAVWKAGGAFVPLDPAYPANRVTSMLEDAGASLLLNASFLDGEAERIAAMPPTRPDRSPDLDRAAYVIFTSGSTGRPKGVQVTHRGLANHVGWASSELLGDGVGGAPVFSSVAFDLQVPSLWAPLVSGRAVHLFPQDADLADLGGWLAQEGPFGFVKLTPSHLELLGHQLGAEQARGLTDTLVVAGEAFGRQALGSWRELAPDGRVLNEYGPTEASVGTCVFPVEGDVAGEVVPIGRPLPGMTMRVLDADMRLVPVGVAGELFVGGVGVARGYVGRAELTAERFVPDPFEVGSRLYRTGDLVRVLPGGDVEFLGRLDDQVKIRGYRIEPGEVRAVVAAHPGVADAVVVARQDRLVAYVVPAGDVTGLREHCAGLLPEYMVPAAFVELPAIPLNANGKVDRHALPEPDSAPEDEAVIAPRTPAEERIAAVFAEVLGRARVGLHDGFFESGGDSISAIVVVGTLRDEGYDVSVRDLFVSRTVAGLAEAAAGRGAAAAAGRAVEPFELIGPDDRAVLPAGAGDAYPMSQAQVGMLVEMMGGEGHYLSFAAYRIPDPRPFDEGALRAAAQVVVDRHEVLRSSLDLGSYSVPMQVVHEAVEVPVTARDLRRLPEDEREAALMDLLTAARNEPFDLAAAPLLRLGAYVADGGGWWLAVARPHAVTEGWSHNALLAELLDCYRRIRDGREPAPYEAPPVRFADFIAAELAALDSEEDRAYWQATVDGHAPVALPEGWGGEPGAGPGEPYDVRVELGALEEPLNALAARAHVSIKSVLLAAHVKVMSQLTDARAFHVGLICDARPEVLGADRVYGMHLNTVPFAMDRTAGTWYDLVRRVFDREAELWSHRRYPMPSMQRAWGGGRLVNVVFNYFDFPRTGPDEAGGPSGGADLRLGDSRTEFGLTVHCRPDRLSLSTDTSVLGRANGERLAGMYRAVLAAMAADADGDARDTYLGPDEPDPLPDERAVAAREPVAIRVPAEFERHAAETPDAVAVHAAGVSLGYAELNDRADRLAHRLRELGIGPETLVGICADRSAELVLGVLAVFKAGGAYLPLDPELPPERLAGIAADAGLELLLTRRDLLGTAPGDGRTVVLLDEPDGWPHPSAQAPVPAAEAGTDADADHLAYVIYTSGSTGRPKGAMVHRRGMGNHLLAKIEDLGLTAADTVVLNASPAFDISVWQMLAPLVVGGRVRVVDAATALDPESLFGLVASDRVTVLEVVPSLLRAALDTWDTGAPAPALPDLRWLVVTGEALPPELCARWSARFPGVPVVNAYGPTECSDDVTHAVIMAEDPTSAEARVPIGRAVRNTRLHVLDEWLQPVPAGVPGELHVGGAGVGRGYLDRPDLTAASFVPDPHGPAGARLYRTGDLARRLPDGSLDFLGRLDDQVKVHGHRIELGEIEAVLAADPRVRHCVVVVRDERLIAYLVAEEGASPAPAALRSELARTLPDYMVPAAFVAMDRLPLTSNGKLDRRALPAPGEGDFARGEHVAPRTGLERRVADAWRRALDADRVGVDDGFFDLGGDSIRAVALVGALRAEGLDVAVRDVFEYRTVARLCEALRDRDRLTAGDRAAVAPFQLISERDRAALPDGVADAYPLTRNQIGMLVEMLADDGHRAYHIINTFRIRDERPVDADALAAAARTLAARHDILRTSIHLTGYSVPMQIVHDPRDAAGIRVGVQDLRGVPDVTGAAGERILRGFVAAERADAFDLETAPLIRMFAHQESDEAWWLTFTQAHLITEGWSYHLLLMELLEVYRRIRDGREPEPYEAPGVRFADSVAAELASLDSAEDRGYWRRITGEYAPLTLPADWATATTAPAGPAGPAATDVEPVYAQVPFEDLGDGLRALATATGVSLKAVLLSAHLKVMSQITGAQAFHTGLVCDTRPEELGADRVYGMYLNTVPFAMDRGARTWADLVRRTFDREVELWPHRRYPMPDIQREWGGGRLINVYFNYLDFHQVDTDAVDTGRRISNAPVEAGIGLTVHNRGDRLYLSTHTGAIGHAAAERLAGMYRAVLEAMAAGADGDARAMYLPEPAAEDVAEGASGTAVGGCLHELFAEQAARTPDAPAVTAGGVTLTYAEVDARADRLARRLRSLGAAPERLVGVCLGRGADLLPALLGVLRSGAGYLPLDPANPADRLRYIVADAGVDLLVTDDARTDLARAIHGGRLVVLDDPAEAAVPADDGAADPAGSAAVPGNLAYTIYTSGSTGRPKGVAVTHANVVRLMTTAQEHYAFDDSDVVSMSHSYAFDVSVFEMWAALLHGGRLVLVPTEVARSPEDFLDLLVDEEVTVLSQTPTAFRSLVAAAAAGDPRMKSLALRAVVFAGEKLDIPELRPWVERRSLARTALVNMYGITETTVHTTYHRITKRDLDPAAGNAVGRPLSDLRVHLLDAEGNRVPDGVAGEIHVSGPGVARGYLGRPDLTAQRFVPDPFGPPGSRMYRSGDTAVRKDDGSLEFVGRIDDQVKIRGFRVELGEIEAALAAHPRVGHAVVLLRDDERGEPALVGYVVPAGEEKPDAADLRDRLAETLPEYMVPAVFVALDGIPLTPNGKLDKRALPAPGAAALRARRAYVAPRTALEQRIASVWSAVLGVGGVGVEDGFFDLGGDSIRAVSLVGALRAEGLDVGVPDVFARRTVAGLARALEGREEIQESATRAAPFELIAERDRDRLPAGVADAYPLTQGQAGMLVEMLSSTGQPNYHIVKTVGFSAAEPFDEDALRRAMDELVSRHEILRTSVDLERYSEPLQLVHREARIRLRVVDRRDLGEDAEAAVLAAHLEAEAGEPLDHEAAPLMRLTVHRLAGGRWQLTFAQSHVILDGWSFYLLRVQALELYRAYRDGREPEPYTAPDVRFADFVAAERAALAGDGDREYWRSALDGAAKFTFPDGWGSVSAGPGEVHLHQVHFGDLMDGIEHLAYDAGVPVKSVLLAAHLKVMSRLTPEHAFVTGLMCHSRAQVIGADRVAGMSLNALPVVMDRGAATWRELVADVFAAEARMWEHRHLPMSAIQHDLAGGERLIDVYFSYIDFDQPEEGPVDRRLDFCFSSNEFPLTVAVQAARLTFHTNSRVLSPENAERLAGMYRAVLAAMAADPDGDARQTCLPDGEDETLRRAATGPVADYGPLSVPERIAEQAVRTPQARAVVCGDDALTYAGLIERADAVAAALWTAGAGAGTVVGVLLDRGVDLIAGLLGVWRAGAAYLPLDPSHPAARLGEALTDAGAVALLSRDGLAEPIGTDFAGAVLAVDRIDAAPGRAPAPRPHADETAYVIYTSGSTGRPKGVQVTHGGLANHLGWAAAELAGRGRGGSAVFSSVAFDLVVPNLWAPLLAGGAVRLLPPDLELTRLGEELLRHAPFGFLKLTPGHLEILSGQVTPEQAAELAEVIVVAGEALPAGLAAEWLDRVGPGRLVNEYGPTETSVGASVHPVHGPADGEVVPIGRPLPGVRMHVLDEDLREVPIGVPGELFVGGAGVARGYLDRPALTAGRFVPDPFGPAGSRLYRTGDLVRLRPDGAAEFLGRLDHQVKIRGHRVEPGAVAALLTAHPAVREAAVVADRTAAGDVRLVAYVVTGDGEAGPGDAADLAAYCAAELPAAMVPAVIVPLDALPLNANGKLDRSALPAAEARPDRPHAEPATPTERRMAEIWAGALKVERVGRDDGFFELGGHSILLIQVVLEAVQAGLPVTLLMFYQHETLRELAAAIDAQPRPESRPETEPEPRPESRRTAPAPATAKHEPLPGNVPGLSAAIVQDGELVALETRGVLAAGGDDPVTPDTCFQAGSMSKHVTAFGALRLVDEGVLDLDEDVAAYLTGWRVPGGARVTVRHLLAHLSGLAPNPGKGYPRGGPVPTVLDVLNGRPPATNPPVTMDAEPGAVFRKANVHYSVLQQVMTDVTGRPFPDLMRELVLEPVGMTGSGFEHSFPEGKGRRAARGHDADGEQVRGGWLVRPDMAAAGLWTTAADLAGLALAIRRSHLGRPLAPLSRETARRMLTVQHEGAFYGLGTVVDPTGADPQFGHGGEPAGYHGLTVLRLGAGTGAVVLTNGSAGREAVRELMSRADPGTAPLDY</sequence>
<dbReference type="Gene3D" id="3.40.50.1820">
    <property type="entry name" value="alpha/beta hydrolase"/>
    <property type="match status" value="1"/>
</dbReference>
<dbReference type="CDD" id="cd17643">
    <property type="entry name" value="A_NRPS_Cytc1-like"/>
    <property type="match status" value="2"/>
</dbReference>
<feature type="compositionally biased region" description="Basic and acidic residues" evidence="4">
    <location>
        <begin position="6611"/>
        <end position="6629"/>
    </location>
</feature>
<dbReference type="InterPro" id="IPR000873">
    <property type="entry name" value="AMP-dep_synth/lig_dom"/>
</dbReference>
<dbReference type="PROSITE" id="PS00012">
    <property type="entry name" value="PHOSPHOPANTETHEINE"/>
    <property type="match status" value="2"/>
</dbReference>
<evidence type="ECO:0000256" key="3">
    <source>
        <dbReference type="ARBA" id="ARBA00022553"/>
    </source>
</evidence>
<evidence type="ECO:0000259" key="5">
    <source>
        <dbReference type="PROSITE" id="PS50075"/>
    </source>
</evidence>
<dbReference type="NCBIfam" id="NF003417">
    <property type="entry name" value="PRK04813.1"/>
    <property type="match status" value="6"/>
</dbReference>
<evidence type="ECO:0000256" key="1">
    <source>
        <dbReference type="ARBA" id="ARBA00001957"/>
    </source>
</evidence>
<feature type="domain" description="Carrier" evidence="5">
    <location>
        <begin position="3118"/>
        <end position="3192"/>
    </location>
</feature>
<dbReference type="Pfam" id="PF00501">
    <property type="entry name" value="AMP-binding"/>
    <property type="match status" value="6"/>
</dbReference>
<feature type="domain" description="Carrier" evidence="5">
    <location>
        <begin position="5270"/>
        <end position="5344"/>
    </location>
</feature>
<dbReference type="Gene3D" id="3.40.50.980">
    <property type="match status" value="8"/>
</dbReference>
<protein>
    <recommendedName>
        <fullName evidence="5">Carrier domain-containing protein</fullName>
    </recommendedName>
</protein>
<dbReference type="InterPro" id="IPR023213">
    <property type="entry name" value="CAT-like_dom_sf"/>
</dbReference>
<dbReference type="Gene3D" id="1.10.1200.10">
    <property type="entry name" value="ACP-like"/>
    <property type="match status" value="5"/>
</dbReference>
<dbReference type="PROSITE" id="PS00455">
    <property type="entry name" value="AMP_BINDING"/>
    <property type="match status" value="5"/>
</dbReference>
<dbReference type="InterPro" id="IPR001466">
    <property type="entry name" value="Beta-lactam-related"/>
</dbReference>
<dbReference type="Pfam" id="PF00144">
    <property type="entry name" value="Beta-lactamase"/>
    <property type="match status" value="1"/>
</dbReference>
<dbReference type="InterPro" id="IPR001242">
    <property type="entry name" value="Condensation_dom"/>
</dbReference>
<dbReference type="Gene3D" id="3.40.710.10">
    <property type="entry name" value="DD-peptidase/beta-lactamase superfamily"/>
    <property type="match status" value="1"/>
</dbReference>
<dbReference type="SUPFAM" id="SSF52777">
    <property type="entry name" value="CoA-dependent acyltransferases"/>
    <property type="match status" value="12"/>
</dbReference>
<evidence type="ECO:0000256" key="2">
    <source>
        <dbReference type="ARBA" id="ARBA00022450"/>
    </source>
</evidence>
<dbReference type="PANTHER" id="PTHR45527:SF1">
    <property type="entry name" value="FATTY ACID SYNTHASE"/>
    <property type="match status" value="1"/>
</dbReference>
<evidence type="ECO:0000313" key="7">
    <source>
        <dbReference type="Proteomes" id="UP001501020"/>
    </source>
</evidence>
<dbReference type="InterPro" id="IPR029058">
    <property type="entry name" value="AB_hydrolase_fold"/>
</dbReference>
<dbReference type="InterPro" id="IPR042099">
    <property type="entry name" value="ANL_N_sf"/>
</dbReference>
<dbReference type="Pfam" id="PF00668">
    <property type="entry name" value="Condensation"/>
    <property type="match status" value="6"/>
</dbReference>
<dbReference type="InterPro" id="IPR020845">
    <property type="entry name" value="AMP-binding_CS"/>
</dbReference>
<dbReference type="InterPro" id="IPR010071">
    <property type="entry name" value="AA_adenyl_dom"/>
</dbReference>
<reference evidence="6 7" key="1">
    <citation type="journal article" date="2019" name="Int. J. Syst. Evol. Microbiol.">
        <title>The Global Catalogue of Microorganisms (GCM) 10K type strain sequencing project: providing services to taxonomists for standard genome sequencing and annotation.</title>
        <authorList>
            <consortium name="The Broad Institute Genomics Platform"/>
            <consortium name="The Broad Institute Genome Sequencing Center for Infectious Disease"/>
            <person name="Wu L."/>
            <person name="Ma J."/>
        </authorList>
    </citation>
    <scope>NUCLEOTIDE SEQUENCE [LARGE SCALE GENOMIC DNA]</scope>
    <source>
        <strain evidence="6 7">JCM 13850</strain>
    </source>
</reference>
<dbReference type="EMBL" id="BAAAMR010000047">
    <property type="protein sequence ID" value="GAA2147728.1"/>
    <property type="molecule type" value="Genomic_DNA"/>
</dbReference>
<dbReference type="InterPro" id="IPR006162">
    <property type="entry name" value="Ppantetheine_attach_site"/>
</dbReference>
<keyword evidence="3" id="KW-0597">Phosphoprotein</keyword>
<comment type="cofactor">
    <cofactor evidence="1">
        <name>pantetheine 4'-phosphate</name>
        <dbReference type="ChEBI" id="CHEBI:47942"/>
    </cofactor>
</comment>
<gene>
    <name evidence="6" type="ORF">GCM10009727_50120</name>
</gene>
<feature type="compositionally biased region" description="Basic and acidic residues" evidence="4">
    <location>
        <begin position="6316"/>
        <end position="6330"/>
    </location>
</feature>
<dbReference type="SMART" id="SM00823">
    <property type="entry name" value="PKS_PP"/>
    <property type="match status" value="6"/>
</dbReference>
<dbReference type="InterPro" id="IPR009081">
    <property type="entry name" value="PP-bd_ACP"/>
</dbReference>
<organism evidence="6 7">
    <name type="scientific">Actinomadura napierensis</name>
    <dbReference type="NCBI Taxonomy" id="267854"/>
    <lineage>
        <taxon>Bacteria</taxon>
        <taxon>Bacillati</taxon>
        <taxon>Actinomycetota</taxon>
        <taxon>Actinomycetes</taxon>
        <taxon>Streptosporangiales</taxon>
        <taxon>Thermomonosporaceae</taxon>
        <taxon>Actinomadura</taxon>
    </lineage>
</organism>
<dbReference type="PROSITE" id="PS50075">
    <property type="entry name" value="CARRIER"/>
    <property type="match status" value="6"/>
</dbReference>
<dbReference type="InterPro" id="IPR020806">
    <property type="entry name" value="PKS_PP-bd"/>
</dbReference>
<dbReference type="Gene3D" id="2.30.38.10">
    <property type="entry name" value="Luciferase, Domain 3"/>
    <property type="match status" value="4"/>
</dbReference>
<dbReference type="SUPFAM" id="SSF56801">
    <property type="entry name" value="Acetyl-CoA synthetase-like"/>
    <property type="match status" value="6"/>
</dbReference>
<dbReference type="PANTHER" id="PTHR45527">
    <property type="entry name" value="NONRIBOSOMAL PEPTIDE SYNTHETASE"/>
    <property type="match status" value="1"/>
</dbReference>
<dbReference type="Pfam" id="PF00550">
    <property type="entry name" value="PP-binding"/>
    <property type="match status" value="6"/>
</dbReference>
<dbReference type="Gene3D" id="3.40.50.12780">
    <property type="entry name" value="N-terminal domain of ligase-like"/>
    <property type="match status" value="2"/>
</dbReference>
<dbReference type="NCBIfam" id="TIGR01733">
    <property type="entry name" value="AA-adenyl-dom"/>
    <property type="match status" value="6"/>
</dbReference>
<dbReference type="CDD" id="cd19531">
    <property type="entry name" value="LCL_NRPS-like"/>
    <property type="match status" value="1"/>
</dbReference>
<dbReference type="InterPro" id="IPR036736">
    <property type="entry name" value="ACP-like_sf"/>
</dbReference>
<dbReference type="InterPro" id="IPR012338">
    <property type="entry name" value="Beta-lactam/transpept-like"/>
</dbReference>
<name>A0ABN2ZU74_9ACTN</name>
<feature type="region of interest" description="Disordered" evidence="4">
    <location>
        <begin position="6310"/>
        <end position="6330"/>
    </location>
</feature>
<dbReference type="RefSeq" id="WP_344271667.1">
    <property type="nucleotide sequence ID" value="NZ_BAAAMR010000047.1"/>
</dbReference>
<dbReference type="SUPFAM" id="SSF56601">
    <property type="entry name" value="beta-lactamase/transpeptidase-like"/>
    <property type="match status" value="1"/>
</dbReference>
<comment type="caution">
    <text evidence="6">The sequence shown here is derived from an EMBL/GenBank/DDBJ whole genome shotgun (WGS) entry which is preliminary data.</text>
</comment>
<proteinExistence type="predicted"/>
<keyword evidence="7" id="KW-1185">Reference proteome</keyword>
<feature type="region of interest" description="Disordered" evidence="4">
    <location>
        <begin position="6394"/>
        <end position="6433"/>
    </location>
</feature>
<dbReference type="Gene3D" id="3.30.559.30">
    <property type="entry name" value="Nonribosomal peptide synthetase, condensation domain"/>
    <property type="match status" value="6"/>
</dbReference>
<feature type="region of interest" description="Disordered" evidence="4">
    <location>
        <begin position="6608"/>
        <end position="6629"/>
    </location>
</feature>
<dbReference type="InterPro" id="IPR025110">
    <property type="entry name" value="AMP-bd_C"/>
</dbReference>
<dbReference type="Gene3D" id="3.30.559.10">
    <property type="entry name" value="Chloramphenicol acetyltransferase-like domain"/>
    <property type="match status" value="6"/>
</dbReference>
<evidence type="ECO:0000313" key="6">
    <source>
        <dbReference type="EMBL" id="GAA2147728.1"/>
    </source>
</evidence>
<feature type="domain" description="Carrier" evidence="5">
    <location>
        <begin position="4185"/>
        <end position="4259"/>
    </location>
</feature>
<accession>A0ABN2ZU74</accession>
<dbReference type="Proteomes" id="UP001501020">
    <property type="component" value="Unassembled WGS sequence"/>
</dbReference>